<name>A0A371D2K7_9APHY</name>
<organism evidence="2 3">
    <name type="scientific">Lentinus brumalis</name>
    <dbReference type="NCBI Taxonomy" id="2498619"/>
    <lineage>
        <taxon>Eukaryota</taxon>
        <taxon>Fungi</taxon>
        <taxon>Dikarya</taxon>
        <taxon>Basidiomycota</taxon>
        <taxon>Agaricomycotina</taxon>
        <taxon>Agaricomycetes</taxon>
        <taxon>Polyporales</taxon>
        <taxon>Polyporaceae</taxon>
        <taxon>Lentinus</taxon>
    </lineage>
</organism>
<reference evidence="2 3" key="1">
    <citation type="journal article" date="2018" name="Biotechnol. Biofuels">
        <title>Integrative visual omics of the white-rot fungus Polyporus brumalis exposes the biotechnological potential of its oxidative enzymes for delignifying raw plant biomass.</title>
        <authorList>
            <person name="Miyauchi S."/>
            <person name="Rancon A."/>
            <person name="Drula E."/>
            <person name="Hage H."/>
            <person name="Chaduli D."/>
            <person name="Favel A."/>
            <person name="Grisel S."/>
            <person name="Henrissat B."/>
            <person name="Herpoel-Gimbert I."/>
            <person name="Ruiz-Duenas F.J."/>
            <person name="Chevret D."/>
            <person name="Hainaut M."/>
            <person name="Lin J."/>
            <person name="Wang M."/>
            <person name="Pangilinan J."/>
            <person name="Lipzen A."/>
            <person name="Lesage-Meessen L."/>
            <person name="Navarro D."/>
            <person name="Riley R."/>
            <person name="Grigoriev I.V."/>
            <person name="Zhou S."/>
            <person name="Raouche S."/>
            <person name="Rosso M.N."/>
        </authorList>
    </citation>
    <scope>NUCLEOTIDE SEQUENCE [LARGE SCALE GENOMIC DNA]</scope>
    <source>
        <strain evidence="2 3">BRFM 1820</strain>
    </source>
</reference>
<feature type="compositionally biased region" description="Polar residues" evidence="1">
    <location>
        <begin position="7"/>
        <end position="29"/>
    </location>
</feature>
<dbReference type="EMBL" id="KZ857424">
    <property type="protein sequence ID" value="RDX46751.1"/>
    <property type="molecule type" value="Genomic_DNA"/>
</dbReference>
<keyword evidence="3" id="KW-1185">Reference proteome</keyword>
<evidence type="ECO:0000313" key="2">
    <source>
        <dbReference type="EMBL" id="RDX46751.1"/>
    </source>
</evidence>
<evidence type="ECO:0000313" key="3">
    <source>
        <dbReference type="Proteomes" id="UP000256964"/>
    </source>
</evidence>
<feature type="region of interest" description="Disordered" evidence="1">
    <location>
        <begin position="1"/>
        <end position="51"/>
    </location>
</feature>
<feature type="compositionally biased region" description="Polar residues" evidence="1">
    <location>
        <begin position="38"/>
        <end position="51"/>
    </location>
</feature>
<dbReference type="Proteomes" id="UP000256964">
    <property type="component" value="Unassembled WGS sequence"/>
</dbReference>
<evidence type="ECO:0000256" key="1">
    <source>
        <dbReference type="SAM" id="MobiDB-lite"/>
    </source>
</evidence>
<gene>
    <name evidence="2" type="ORF">OH76DRAFT_815619</name>
</gene>
<sequence length="201" mass="22353">MTPPRPTANTNDRPTWSQQHASALSPSDWQKSDYRSLSCPSRTSNVQRPTPNSRAKFAFARCLCFFVLTGAPSTIQHWYWYPKSALSLQGPAISGLTKTSLGLTLELGRPQTRAPRHGRSRWAGSFASRFPAHSRAWPSPDEDAHSHVRRQPPGDACLRAPSPCRRSEFGLANLCHAHLCATRHSRPFNNVSTLPDGLEAW</sequence>
<accession>A0A371D2K7</accession>
<dbReference type="AlphaFoldDB" id="A0A371D2K7"/>
<protein>
    <submittedName>
        <fullName evidence="2">Uncharacterized protein</fullName>
    </submittedName>
</protein>
<proteinExistence type="predicted"/>